<evidence type="ECO:0000256" key="10">
    <source>
        <dbReference type="ARBA" id="ARBA00022679"/>
    </source>
</evidence>
<dbReference type="PANTHER" id="PTHR24346">
    <property type="entry name" value="MAP/MICROTUBULE AFFINITY-REGULATING KINASE"/>
    <property type="match status" value="1"/>
</dbReference>
<comment type="similarity">
    <text evidence="4">Belongs to the protein kinase superfamily. CAMK Ser/Thr protein kinase family. SNF1 subfamily.</text>
</comment>
<dbReference type="PROSITE" id="PS00108">
    <property type="entry name" value="PROTEIN_KINASE_ST"/>
    <property type="match status" value="1"/>
</dbReference>
<evidence type="ECO:0000259" key="26">
    <source>
        <dbReference type="PROSITE" id="PS50032"/>
    </source>
</evidence>
<dbReference type="InterPro" id="IPR011009">
    <property type="entry name" value="Kinase-like_dom_sf"/>
</dbReference>
<feature type="compositionally biased region" description="Basic and acidic residues" evidence="23">
    <location>
        <begin position="98"/>
        <end position="109"/>
    </location>
</feature>
<feature type="domain" description="Protein kinase" evidence="24">
    <location>
        <begin position="228"/>
        <end position="479"/>
    </location>
</feature>
<dbReference type="SUPFAM" id="SSF103243">
    <property type="entry name" value="KA1-like"/>
    <property type="match status" value="1"/>
</dbReference>
<keyword evidence="14" id="KW-0472">Membrane</keyword>
<feature type="compositionally biased region" description="Low complexity" evidence="23">
    <location>
        <begin position="171"/>
        <end position="194"/>
    </location>
</feature>
<dbReference type="Gene3D" id="1.10.8.10">
    <property type="entry name" value="DNA helicase RuvA subunit, C-terminal domain"/>
    <property type="match status" value="1"/>
</dbReference>
<evidence type="ECO:0000259" key="25">
    <source>
        <dbReference type="PROSITE" id="PS50030"/>
    </source>
</evidence>
<dbReference type="CDD" id="cd14072">
    <property type="entry name" value="STKc_MARK"/>
    <property type="match status" value="1"/>
</dbReference>
<dbReference type="InterPro" id="IPR017441">
    <property type="entry name" value="Protein_kinase_ATP_BS"/>
</dbReference>
<feature type="compositionally biased region" description="Polar residues" evidence="23">
    <location>
        <begin position="743"/>
        <end position="764"/>
    </location>
</feature>
<dbReference type="InterPro" id="IPR028375">
    <property type="entry name" value="KA1/Ssp2_C"/>
</dbReference>
<dbReference type="EC" id="2.7.11.1" evidence="5"/>
<feature type="compositionally biased region" description="Low complexity" evidence="23">
    <location>
        <begin position="883"/>
        <end position="898"/>
    </location>
</feature>
<reference evidence="28" key="1">
    <citation type="submission" date="2022-10" db="EMBL/GenBank/DDBJ databases">
        <title>Genome assembly of Pristionchus species.</title>
        <authorList>
            <person name="Yoshida K."/>
            <person name="Sommer R.J."/>
        </authorList>
    </citation>
    <scope>NUCLEOTIDE SEQUENCE [LARGE SCALE GENOMIC DNA]</scope>
    <source>
        <strain evidence="28">RS5460</strain>
    </source>
</reference>
<dbReference type="InterPro" id="IPR000719">
    <property type="entry name" value="Prot_kinase_dom"/>
</dbReference>
<accession>A0AAN5D5U0</accession>
<dbReference type="Pfam" id="PF00069">
    <property type="entry name" value="Pkinase"/>
    <property type="match status" value="1"/>
</dbReference>
<evidence type="ECO:0000256" key="17">
    <source>
        <dbReference type="ARBA" id="ARBA00048679"/>
    </source>
</evidence>
<keyword evidence="10" id="KW-0808">Transferase</keyword>
<feature type="region of interest" description="Disordered" evidence="23">
    <location>
        <begin position="559"/>
        <end position="579"/>
    </location>
</feature>
<evidence type="ECO:0000256" key="15">
    <source>
        <dbReference type="ARBA" id="ARBA00023273"/>
    </source>
</evidence>
<dbReference type="CDD" id="cd12196">
    <property type="entry name" value="MARK1-3_C"/>
    <property type="match status" value="1"/>
</dbReference>
<evidence type="ECO:0000313" key="28">
    <source>
        <dbReference type="Proteomes" id="UP001328107"/>
    </source>
</evidence>
<keyword evidence="8" id="KW-0723">Serine/threonine-protein kinase</keyword>
<feature type="region of interest" description="Disordered" evidence="23">
    <location>
        <begin position="857"/>
        <end position="1036"/>
    </location>
</feature>
<keyword evidence="13 22" id="KW-0067">ATP-binding</keyword>
<feature type="binding site" evidence="22">
    <location>
        <position position="257"/>
    </location>
    <ligand>
        <name>ATP</name>
        <dbReference type="ChEBI" id="CHEBI:30616"/>
    </ligand>
</feature>
<evidence type="ECO:0000256" key="18">
    <source>
        <dbReference type="ARBA" id="ARBA00054424"/>
    </source>
</evidence>
<evidence type="ECO:0000256" key="1">
    <source>
        <dbReference type="ARBA" id="ARBA00004236"/>
    </source>
</evidence>
<evidence type="ECO:0000313" key="27">
    <source>
        <dbReference type="EMBL" id="GMR57083.1"/>
    </source>
</evidence>
<evidence type="ECO:0000256" key="3">
    <source>
        <dbReference type="ARBA" id="ARBA00004544"/>
    </source>
</evidence>
<feature type="domain" description="KA1" evidence="26">
    <location>
        <begin position="1118"/>
        <end position="1167"/>
    </location>
</feature>
<dbReference type="GO" id="GO:0005886">
    <property type="term" value="C:plasma membrane"/>
    <property type="evidence" value="ECO:0007669"/>
    <property type="project" value="UniProtKB-SubCell"/>
</dbReference>
<dbReference type="EMBL" id="BTRK01000006">
    <property type="protein sequence ID" value="GMR57083.1"/>
    <property type="molecule type" value="Genomic_DNA"/>
</dbReference>
<evidence type="ECO:0000256" key="12">
    <source>
        <dbReference type="ARBA" id="ARBA00022777"/>
    </source>
</evidence>
<dbReference type="FunFam" id="3.30.310.80:FF:000001">
    <property type="entry name" value="Non-specific serine/threonine protein kinase"/>
    <property type="match status" value="1"/>
</dbReference>
<evidence type="ECO:0000256" key="9">
    <source>
        <dbReference type="ARBA" id="ARBA00022553"/>
    </source>
</evidence>
<evidence type="ECO:0000256" key="22">
    <source>
        <dbReference type="PROSITE-ProRule" id="PRU10141"/>
    </source>
</evidence>
<dbReference type="FunFam" id="1.10.510.10:FF:001032">
    <property type="entry name" value="KP78b, isoform A"/>
    <property type="match status" value="1"/>
</dbReference>
<dbReference type="SMART" id="SM00220">
    <property type="entry name" value="S_TKc"/>
    <property type="match status" value="1"/>
</dbReference>
<dbReference type="Pfam" id="PF02149">
    <property type="entry name" value="KA1"/>
    <property type="match status" value="1"/>
</dbReference>
<dbReference type="InterPro" id="IPR049508">
    <property type="entry name" value="MARK1-4_cat"/>
</dbReference>
<feature type="compositionally biased region" description="Basic and acidic residues" evidence="23">
    <location>
        <begin position="935"/>
        <end position="944"/>
    </location>
</feature>
<comment type="catalytic activity">
    <reaction evidence="17">
        <text>L-seryl-[protein] + ATP = O-phospho-L-seryl-[protein] + ADP + H(+)</text>
        <dbReference type="Rhea" id="RHEA:17989"/>
        <dbReference type="Rhea" id="RHEA-COMP:9863"/>
        <dbReference type="Rhea" id="RHEA-COMP:11604"/>
        <dbReference type="ChEBI" id="CHEBI:15378"/>
        <dbReference type="ChEBI" id="CHEBI:29999"/>
        <dbReference type="ChEBI" id="CHEBI:30616"/>
        <dbReference type="ChEBI" id="CHEBI:83421"/>
        <dbReference type="ChEBI" id="CHEBI:456216"/>
        <dbReference type="EC" id="2.7.11.1"/>
    </reaction>
</comment>
<dbReference type="GO" id="GO:0005524">
    <property type="term" value="F:ATP binding"/>
    <property type="evidence" value="ECO:0007669"/>
    <property type="project" value="UniProtKB-UniRule"/>
</dbReference>
<keyword evidence="12" id="KW-0418">Kinase</keyword>
<proteinExistence type="inferred from homology"/>
<dbReference type="Proteomes" id="UP001328107">
    <property type="component" value="Unassembled WGS sequence"/>
</dbReference>
<evidence type="ECO:0000256" key="21">
    <source>
        <dbReference type="ARBA" id="ARBA00074935"/>
    </source>
</evidence>
<dbReference type="FunFam" id="3.30.200.20:FF:000003">
    <property type="entry name" value="Non-specific serine/threonine protein kinase"/>
    <property type="match status" value="1"/>
</dbReference>
<dbReference type="InterPro" id="IPR001772">
    <property type="entry name" value="KA1_dom"/>
</dbReference>
<feature type="region of interest" description="Disordered" evidence="23">
    <location>
        <begin position="594"/>
        <end position="651"/>
    </location>
</feature>
<feature type="non-terminal residue" evidence="27">
    <location>
        <position position="1"/>
    </location>
</feature>
<organism evidence="27 28">
    <name type="scientific">Pristionchus mayeri</name>
    <dbReference type="NCBI Taxonomy" id="1317129"/>
    <lineage>
        <taxon>Eukaryota</taxon>
        <taxon>Metazoa</taxon>
        <taxon>Ecdysozoa</taxon>
        <taxon>Nematoda</taxon>
        <taxon>Chromadorea</taxon>
        <taxon>Rhabditida</taxon>
        <taxon>Rhabditina</taxon>
        <taxon>Diplogasteromorpha</taxon>
        <taxon>Diplogasteroidea</taxon>
        <taxon>Neodiplogasteridae</taxon>
        <taxon>Pristionchus</taxon>
    </lineage>
</organism>
<feature type="region of interest" description="Disordered" evidence="23">
    <location>
        <begin position="690"/>
        <end position="842"/>
    </location>
</feature>
<feature type="compositionally biased region" description="Polar residues" evidence="23">
    <location>
        <begin position="114"/>
        <end position="124"/>
    </location>
</feature>
<feature type="compositionally biased region" description="Low complexity" evidence="23">
    <location>
        <begin position="913"/>
        <end position="922"/>
    </location>
</feature>
<feature type="compositionally biased region" description="Basic and acidic residues" evidence="23">
    <location>
        <begin position="81"/>
        <end position="90"/>
    </location>
</feature>
<evidence type="ECO:0000256" key="23">
    <source>
        <dbReference type="SAM" id="MobiDB-lite"/>
    </source>
</evidence>
<keyword evidence="6" id="KW-1003">Cell membrane</keyword>
<dbReference type="PROSITE" id="PS50011">
    <property type="entry name" value="PROTEIN_KINASE_DOM"/>
    <property type="match status" value="1"/>
</dbReference>
<keyword evidence="11 22" id="KW-0547">Nucleotide-binding</keyword>
<feature type="region of interest" description="Disordered" evidence="23">
    <location>
        <begin position="1048"/>
        <end position="1070"/>
    </location>
</feature>
<feature type="compositionally biased region" description="Low complexity" evidence="23">
    <location>
        <begin position="723"/>
        <end position="736"/>
    </location>
</feature>
<keyword evidence="9" id="KW-0597">Phosphoprotein</keyword>
<dbReference type="GO" id="GO:0000226">
    <property type="term" value="P:microtubule cytoskeleton organization"/>
    <property type="evidence" value="ECO:0007669"/>
    <property type="project" value="TreeGrafter"/>
</dbReference>
<feature type="region of interest" description="Disordered" evidence="23">
    <location>
        <begin position="43"/>
        <end position="224"/>
    </location>
</feature>
<feature type="compositionally biased region" description="Low complexity" evidence="23">
    <location>
        <begin position="130"/>
        <end position="139"/>
    </location>
</feature>
<dbReference type="Gene3D" id="3.30.200.20">
    <property type="entry name" value="Phosphorylase Kinase, domain 1"/>
    <property type="match status" value="1"/>
</dbReference>
<evidence type="ECO:0000256" key="20">
    <source>
        <dbReference type="ARBA" id="ARBA00071529"/>
    </source>
</evidence>
<evidence type="ECO:0000256" key="5">
    <source>
        <dbReference type="ARBA" id="ARBA00012513"/>
    </source>
</evidence>
<keyword evidence="15" id="KW-0966">Cell projection</keyword>
<dbReference type="GO" id="GO:0005938">
    <property type="term" value="C:cell cortex"/>
    <property type="evidence" value="ECO:0007669"/>
    <property type="project" value="UniProtKB-SubCell"/>
</dbReference>
<feature type="compositionally biased region" description="Gly residues" evidence="23">
    <location>
        <begin position="1017"/>
        <end position="1031"/>
    </location>
</feature>
<comment type="subcellular location">
    <subcellularLocation>
        <location evidence="1">Cell membrane</location>
    </subcellularLocation>
    <subcellularLocation>
        <location evidence="2">Cell projection</location>
    </subcellularLocation>
    <subcellularLocation>
        <location evidence="3">Cytoplasm</location>
        <location evidence="3">Cell cortex</location>
    </subcellularLocation>
</comment>
<dbReference type="PROSITE" id="PS00107">
    <property type="entry name" value="PROTEIN_KINASE_ATP"/>
    <property type="match status" value="1"/>
</dbReference>
<dbReference type="InterPro" id="IPR008271">
    <property type="entry name" value="Ser/Thr_kinase_AS"/>
</dbReference>
<feature type="compositionally biased region" description="Low complexity" evidence="23">
    <location>
        <begin position="596"/>
        <end position="615"/>
    </location>
</feature>
<comment type="function">
    <text evidence="18">Serine/threonine-protein kinase. Involved in the specific phosphorylation of microtubule-associated proteins for MAP2 and MAP4. Phosphorylates the microtubule-associated protein MAPT/TAU. Phosphorylates CDC25C on 'Ser-216'. Regulates localization and activity of some histone deacetylases by mediating phosphorylation of HDAC7, promoting subsequent interaction between HDAC7 and 14-3-3 and export from the nucleus. Regulates localization and activity of MITF by mediating its phosphorylation, promoting subsequent interaction between MITF and 14-3-3 and retention in the cytosol. Negatively regulates the Hippo signaling pathway and antagonizes the phosphorylation of LATS1. Cooperates with DLG5 to inhibit the kinase activity of STK3/MST2 toward LATS1. Phosphorylates PKP2 and KSR1.</text>
</comment>
<dbReference type="PROSITE" id="PS50032">
    <property type="entry name" value="KA1"/>
    <property type="match status" value="1"/>
</dbReference>
<name>A0AAN5D5U0_9BILA</name>
<evidence type="ECO:0000256" key="8">
    <source>
        <dbReference type="ARBA" id="ARBA00022527"/>
    </source>
</evidence>
<comment type="subunit">
    <text evidence="19">Interacts with MAPT/TAU. Interacts with DLG5 (via coiled-coil domain). Interacts with STK3/MST2 and STK4/MST1 in the presence of DLG5. Interacts with YWHAB, YWHAG, YWHAQ and YWHAZ. Interacts with PKP2 (via N-terminus). Interacts with CDC25C. Interacts with KSR1.</text>
</comment>
<dbReference type="InterPro" id="IPR015940">
    <property type="entry name" value="UBA"/>
</dbReference>
<gene>
    <name evidence="27" type="ORF">PMAYCL1PPCAC_27278</name>
</gene>
<dbReference type="FunFam" id="1.10.8.10:FF:000005">
    <property type="entry name" value="Non-specific serine/threonine protein kinase"/>
    <property type="match status" value="1"/>
</dbReference>
<evidence type="ECO:0000256" key="14">
    <source>
        <dbReference type="ARBA" id="ARBA00023136"/>
    </source>
</evidence>
<dbReference type="AlphaFoldDB" id="A0AAN5D5U0"/>
<comment type="caution">
    <text evidence="27">The sequence shown here is derived from an EMBL/GenBank/DDBJ whole genome shotgun (WGS) entry which is preliminary data.</text>
</comment>
<sequence length="1167" mass="124399">LFFPLMGDTGLARRLSRSISRCSSTLLSSLIAFRKNTPAIEARASGDRRRASEAVPTAEQVAHHRERRRRRSADRVNVIKSSDKVGKEHGSVTSSQQDKTKCAPNKESKPVGSSRRSVNSTSGRRTTDHSYQSVQSSSNSRHKMPSAHSGTSAAGPVPMPPHTVGGGGGATTTTTSSSQQHPSSSASASRPHGTNGSHTRPSSTAMAGSSARPSTRSRPAEDPHVGKYKLLKTIGKGNFAKVKLAKHIPTGIEVAIKIIDKTALNPSSLQKLFREVKIMKQLDHPNIVKLYQVMETEQTLYLVMEYASGGEVFDYLVAHGRMKEKEARAKFRQIVSAVQYLHQKNIIHRDLKAENLLLDSDMNIKIADFGFSNHFAIGNKLDTFCGSPPYAAPELFQGKKYDGPEVDVWSLGVILYTLVSGSLPFDGQNLKELRERVLRGKYRIPFYMSTDCENLLKKFLVLNPQRRGTLESVMKDRWMNIGYEEEELRPFVEPLKGARDEGRVGKMIQMGYNREGVLRSIEADKFDELHAMYLLMGEKKSEMDAGDSLLAAQSISVTSSTTNVPSLSGGGATSATASPTKYSRLANPAMTIAPKSADASASRRASQEPPSSKLIGPPPPATAVTLRQPQPGGSGRTPAALPGDPGAPNKRYTIQQFDITPRAPGPVPPAEAAAAFNRASAANAAAAAANNGARKSSTPGRIPMIRPQASAHPTKSYARNDGSSSARTSSTPQSASLVKAFQPVQQRSSLTANIPLQKSGSISHTPAEPVIREDEDESSSENSNGGNGASGVPVIGGCPGTPSSTTVSAGGDIVTPLLEPSTPDSTTKENKQSLHQSPSMPPVLIREMDEMSLRVQEGGHPATMTKSATGTTLAPMGREQHTPHAPTTPTQAYPPSATVTPVERAGGKGGVAQGSAGSGSSAFPRNTRNRQTFHGKTEHNRVNVEDEESDGEALPGNQSMGTATGRGGTFLSKLTKLARRPSIVTTTSSSAGGAGGGLVRPSPSNTRRTPLPEGVATGAGGGTPHTGGRSGTIGPTSGAAAVQQLREYSTHGRSEAPQGGGGGSEEVKPRSLRFTWSMKTTSSLAPEEMMREIRKVLDSNACDYEQRERYLLLCVHGDPNTDSLVQWEMEVCKLPRLSLNGVRFKRISGTSIGFKNIASKIAQELNL</sequence>
<evidence type="ECO:0000256" key="7">
    <source>
        <dbReference type="ARBA" id="ARBA00022490"/>
    </source>
</evidence>
<evidence type="ECO:0000256" key="19">
    <source>
        <dbReference type="ARBA" id="ARBA00063680"/>
    </source>
</evidence>
<feature type="compositionally biased region" description="Polar residues" evidence="23">
    <location>
        <begin position="195"/>
        <end position="207"/>
    </location>
</feature>
<evidence type="ECO:0000256" key="4">
    <source>
        <dbReference type="ARBA" id="ARBA00006234"/>
    </source>
</evidence>
<evidence type="ECO:0000256" key="16">
    <source>
        <dbReference type="ARBA" id="ARBA00047899"/>
    </source>
</evidence>
<evidence type="ECO:0000256" key="11">
    <source>
        <dbReference type="ARBA" id="ARBA00022741"/>
    </source>
</evidence>
<evidence type="ECO:0000259" key="24">
    <source>
        <dbReference type="PROSITE" id="PS50011"/>
    </source>
</evidence>
<dbReference type="PANTHER" id="PTHR24346:SF82">
    <property type="entry name" value="KP78A-RELATED"/>
    <property type="match status" value="1"/>
</dbReference>
<dbReference type="GO" id="GO:0050321">
    <property type="term" value="F:tau-protein kinase activity"/>
    <property type="evidence" value="ECO:0007669"/>
    <property type="project" value="TreeGrafter"/>
</dbReference>
<dbReference type="Gene3D" id="1.10.510.10">
    <property type="entry name" value="Transferase(Phosphotransferase) domain 1"/>
    <property type="match status" value="1"/>
</dbReference>
<evidence type="ECO:0000256" key="13">
    <source>
        <dbReference type="ARBA" id="ARBA00022840"/>
    </source>
</evidence>
<protein>
    <recommendedName>
        <fullName evidence="20">MAP/microtubule affinity-regulating kinase 3</fullName>
        <ecNumber evidence="5">2.7.11.1</ecNumber>
    </recommendedName>
    <alternativeName>
        <fullName evidence="21">Serine/threonine-protein kinase par-1</fullName>
    </alternativeName>
</protein>
<keyword evidence="28" id="KW-1185">Reference proteome</keyword>
<dbReference type="PROSITE" id="PS50030">
    <property type="entry name" value="UBA"/>
    <property type="match status" value="1"/>
</dbReference>
<feature type="domain" description="UBA" evidence="25">
    <location>
        <begin position="498"/>
        <end position="538"/>
    </location>
</feature>
<dbReference type="SUPFAM" id="SSF56112">
    <property type="entry name" value="Protein kinase-like (PK-like)"/>
    <property type="match status" value="1"/>
</dbReference>
<evidence type="ECO:0000256" key="2">
    <source>
        <dbReference type="ARBA" id="ARBA00004316"/>
    </source>
</evidence>
<dbReference type="GO" id="GO:0042995">
    <property type="term" value="C:cell projection"/>
    <property type="evidence" value="ECO:0007669"/>
    <property type="project" value="UniProtKB-SubCell"/>
</dbReference>
<dbReference type="GO" id="GO:0035556">
    <property type="term" value="P:intracellular signal transduction"/>
    <property type="evidence" value="ECO:0007669"/>
    <property type="project" value="TreeGrafter"/>
</dbReference>
<comment type="catalytic activity">
    <reaction evidence="16">
        <text>L-threonyl-[protein] + ATP = O-phospho-L-threonyl-[protein] + ADP + H(+)</text>
        <dbReference type="Rhea" id="RHEA:46608"/>
        <dbReference type="Rhea" id="RHEA-COMP:11060"/>
        <dbReference type="Rhea" id="RHEA-COMP:11605"/>
        <dbReference type="ChEBI" id="CHEBI:15378"/>
        <dbReference type="ChEBI" id="CHEBI:30013"/>
        <dbReference type="ChEBI" id="CHEBI:30616"/>
        <dbReference type="ChEBI" id="CHEBI:61977"/>
        <dbReference type="ChEBI" id="CHEBI:456216"/>
        <dbReference type="EC" id="2.7.11.1"/>
    </reaction>
</comment>
<keyword evidence="7" id="KW-0963">Cytoplasm</keyword>
<evidence type="ECO:0000256" key="6">
    <source>
        <dbReference type="ARBA" id="ARBA00022475"/>
    </source>
</evidence>
<dbReference type="Gene3D" id="3.30.310.80">
    <property type="entry name" value="Kinase associated domain 1, KA1"/>
    <property type="match status" value="1"/>
</dbReference>